<evidence type="ECO:0000256" key="1">
    <source>
        <dbReference type="SAM" id="Coils"/>
    </source>
</evidence>
<protein>
    <submittedName>
        <fullName evidence="3">Uncharacterized protein</fullName>
    </submittedName>
</protein>
<dbReference type="GeneID" id="25915363"/>
<feature type="compositionally biased region" description="Low complexity" evidence="2">
    <location>
        <begin position="22"/>
        <end position="34"/>
    </location>
</feature>
<accession>A0A0L0F908</accession>
<reference evidence="3 4" key="1">
    <citation type="submission" date="2011-02" db="EMBL/GenBank/DDBJ databases">
        <title>The Genome Sequence of Sphaeroforma arctica JP610.</title>
        <authorList>
            <consortium name="The Broad Institute Genome Sequencing Platform"/>
            <person name="Russ C."/>
            <person name="Cuomo C."/>
            <person name="Young S.K."/>
            <person name="Zeng Q."/>
            <person name="Gargeya S."/>
            <person name="Alvarado L."/>
            <person name="Berlin A."/>
            <person name="Chapman S.B."/>
            <person name="Chen Z."/>
            <person name="Freedman E."/>
            <person name="Gellesch M."/>
            <person name="Goldberg J."/>
            <person name="Griggs A."/>
            <person name="Gujja S."/>
            <person name="Heilman E."/>
            <person name="Heiman D."/>
            <person name="Howarth C."/>
            <person name="Mehta T."/>
            <person name="Neiman D."/>
            <person name="Pearson M."/>
            <person name="Roberts A."/>
            <person name="Saif S."/>
            <person name="Shea T."/>
            <person name="Shenoy N."/>
            <person name="Sisk P."/>
            <person name="Stolte C."/>
            <person name="Sykes S."/>
            <person name="White J."/>
            <person name="Yandava C."/>
            <person name="Burger G."/>
            <person name="Gray M.W."/>
            <person name="Holland P.W.H."/>
            <person name="King N."/>
            <person name="Lang F.B.F."/>
            <person name="Roger A.J."/>
            <person name="Ruiz-Trillo I."/>
            <person name="Haas B."/>
            <person name="Nusbaum C."/>
            <person name="Birren B."/>
        </authorList>
    </citation>
    <scope>NUCLEOTIDE SEQUENCE [LARGE SCALE GENOMIC DNA]</scope>
    <source>
        <strain evidence="3 4">JP610</strain>
    </source>
</reference>
<organism evidence="3 4">
    <name type="scientific">Sphaeroforma arctica JP610</name>
    <dbReference type="NCBI Taxonomy" id="667725"/>
    <lineage>
        <taxon>Eukaryota</taxon>
        <taxon>Ichthyosporea</taxon>
        <taxon>Ichthyophonida</taxon>
        <taxon>Sphaeroforma</taxon>
    </lineage>
</organism>
<keyword evidence="4" id="KW-1185">Reference proteome</keyword>
<feature type="non-terminal residue" evidence="3">
    <location>
        <position position="114"/>
    </location>
</feature>
<dbReference type="EMBL" id="KQ246799">
    <property type="protein sequence ID" value="KNC72583.1"/>
    <property type="molecule type" value="Genomic_DNA"/>
</dbReference>
<sequence length="114" mass="12358">TAAESTEEPISPVPQRRESVVEEPVAEAPSTAEAQTEPMRDEPEPEALVAAPRPVPTTSDVQTVIEYTTDPQLVAEVAALKERVAELEGINNGLEETISEMRDEAESYPTSLLQ</sequence>
<feature type="non-terminal residue" evidence="3">
    <location>
        <position position="1"/>
    </location>
</feature>
<evidence type="ECO:0000256" key="2">
    <source>
        <dbReference type="SAM" id="MobiDB-lite"/>
    </source>
</evidence>
<dbReference type="Proteomes" id="UP000054560">
    <property type="component" value="Unassembled WGS sequence"/>
</dbReference>
<dbReference type="AlphaFoldDB" id="A0A0L0F908"/>
<feature type="region of interest" description="Disordered" evidence="2">
    <location>
        <begin position="1"/>
        <end position="57"/>
    </location>
</feature>
<proteinExistence type="predicted"/>
<evidence type="ECO:0000313" key="4">
    <source>
        <dbReference type="Proteomes" id="UP000054560"/>
    </source>
</evidence>
<name>A0A0L0F908_9EUKA</name>
<feature type="coiled-coil region" evidence="1">
    <location>
        <begin position="77"/>
        <end position="104"/>
    </location>
</feature>
<gene>
    <name evidence="3" type="ORF">SARC_14859</name>
</gene>
<evidence type="ECO:0000313" key="3">
    <source>
        <dbReference type="EMBL" id="KNC72583.1"/>
    </source>
</evidence>
<keyword evidence="1" id="KW-0175">Coiled coil</keyword>
<dbReference type="RefSeq" id="XP_014146485.1">
    <property type="nucleotide sequence ID" value="XM_014291010.1"/>
</dbReference>